<accession>A0A5J4YXH3</accession>
<reference evidence="6" key="1">
    <citation type="journal article" date="2019" name="Nat. Commun.">
        <title>Expansion of phycobilisome linker gene families in mesophilic red algae.</title>
        <authorList>
            <person name="Lee J."/>
            <person name="Kim D."/>
            <person name="Bhattacharya D."/>
            <person name="Yoon H.S."/>
        </authorList>
    </citation>
    <scope>NUCLEOTIDE SEQUENCE [LARGE SCALE GENOMIC DNA]</scope>
    <source>
        <strain evidence="6">CCMP 1328</strain>
    </source>
</reference>
<feature type="domain" description="Glycosyltransferase 61 catalytic" evidence="4">
    <location>
        <begin position="297"/>
        <end position="401"/>
    </location>
</feature>
<gene>
    <name evidence="5" type="ORF">FVE85_2201</name>
</gene>
<dbReference type="PANTHER" id="PTHR20961">
    <property type="entry name" value="GLYCOSYLTRANSFERASE"/>
    <property type="match status" value="1"/>
</dbReference>
<proteinExistence type="predicted"/>
<protein>
    <recommendedName>
        <fullName evidence="4">Glycosyltransferase 61 catalytic domain-containing protein</fullName>
    </recommendedName>
</protein>
<evidence type="ECO:0000259" key="4">
    <source>
        <dbReference type="Pfam" id="PF04577"/>
    </source>
</evidence>
<dbReference type="OMA" id="WILARWR"/>
<evidence type="ECO:0000313" key="6">
    <source>
        <dbReference type="Proteomes" id="UP000324585"/>
    </source>
</evidence>
<comment type="caution">
    <text evidence="5">The sequence shown here is derived from an EMBL/GenBank/DDBJ whole genome shotgun (WGS) entry which is preliminary data.</text>
</comment>
<dbReference type="Proteomes" id="UP000324585">
    <property type="component" value="Unassembled WGS sequence"/>
</dbReference>
<name>A0A5J4YXH3_PORPP</name>
<dbReference type="EMBL" id="VRMN01000003">
    <property type="protein sequence ID" value="KAA8496046.1"/>
    <property type="molecule type" value="Genomic_DNA"/>
</dbReference>
<evidence type="ECO:0000313" key="5">
    <source>
        <dbReference type="EMBL" id="KAA8496046.1"/>
    </source>
</evidence>
<dbReference type="InterPro" id="IPR007657">
    <property type="entry name" value="Glycosyltransferase_61"/>
</dbReference>
<dbReference type="GO" id="GO:0016757">
    <property type="term" value="F:glycosyltransferase activity"/>
    <property type="evidence" value="ECO:0007669"/>
    <property type="project" value="UniProtKB-KW"/>
</dbReference>
<keyword evidence="2" id="KW-0808">Transferase</keyword>
<evidence type="ECO:0000256" key="2">
    <source>
        <dbReference type="ARBA" id="ARBA00022679"/>
    </source>
</evidence>
<dbReference type="AlphaFoldDB" id="A0A5J4YXH3"/>
<organism evidence="5 6">
    <name type="scientific">Porphyridium purpureum</name>
    <name type="common">Red alga</name>
    <name type="synonym">Porphyridium cruentum</name>
    <dbReference type="NCBI Taxonomy" id="35688"/>
    <lineage>
        <taxon>Eukaryota</taxon>
        <taxon>Rhodophyta</taxon>
        <taxon>Bangiophyceae</taxon>
        <taxon>Porphyridiales</taxon>
        <taxon>Porphyridiaceae</taxon>
        <taxon>Porphyridium</taxon>
    </lineage>
</organism>
<evidence type="ECO:0000256" key="1">
    <source>
        <dbReference type="ARBA" id="ARBA00022676"/>
    </source>
</evidence>
<evidence type="ECO:0000256" key="3">
    <source>
        <dbReference type="ARBA" id="ARBA00023180"/>
    </source>
</evidence>
<keyword evidence="3" id="KW-0325">Glycoprotein</keyword>
<sequence>MVGWNPSSSSALHMEMNSRALCLVGPVCEQGTGSSGLIFFDRRSSARREGDQIRGANDAADGPVFRCFGMTTDGQVQSHVQGAPCESFFHEHVVKAGTHHTVHPESWLAEQDLSKMHWDIQHANSLVMLVPHYPYVDNIFHVARALLFGLHVVLNKQIVNELLLASQPNHVITAKSSWILARWRVLFPLPNSWMINLHALLAELLEAVDGMPPRAISHKISSSKAHKDPLTCYHRAIVLGKEGDFDAMMFLNDSAVQTLEEAGREAENYPLLTRDQLIFKAHVYETLRTRGDGQQLPKVSKLTGNQFRDDVTLHVTPPPLSVIYILRSELSKRVMPPDIHESLVHRLDALCKSKGVTFRAERFEKKSFKEQVRMMRSSGLVIGIHGANLVNTIFMPPLSAVLEIFPFHYKRRYYLGGSNSGVYYSDWEVTNGHILPCDPGDGSTPALKCRLAYRSVPLNLSTFDLDKVLSKASALLDQLLLLHRSAASSLSDEQQLPNASRLLPLTVRGRNLVLSS</sequence>
<keyword evidence="6" id="KW-1185">Reference proteome</keyword>
<keyword evidence="1" id="KW-0328">Glycosyltransferase</keyword>
<dbReference type="OrthoDB" id="529273at2759"/>
<dbReference type="Pfam" id="PF04577">
    <property type="entry name" value="Glyco_transf_61"/>
    <property type="match status" value="1"/>
</dbReference>
<dbReference type="InterPro" id="IPR049625">
    <property type="entry name" value="Glyco_transf_61_cat"/>
</dbReference>